<protein>
    <submittedName>
        <fullName evidence="2">Uncharacterized protein</fullName>
    </submittedName>
</protein>
<evidence type="ECO:0000313" key="3">
    <source>
        <dbReference type="Proteomes" id="UP000240760"/>
    </source>
</evidence>
<gene>
    <name evidence="2" type="ORF">M440DRAFT_70675</name>
</gene>
<sequence length="99" mass="11084">MTVTPRLQMRKDLSGPAPGKAFRFLYVVWLAPGLHQAISTLVSHGSGADCERRVIGRWMQRHCENEQGLESIYSRSLTNPQGSGSDGREKQWREKDGGD</sequence>
<feature type="compositionally biased region" description="Basic and acidic residues" evidence="1">
    <location>
        <begin position="86"/>
        <end position="99"/>
    </location>
</feature>
<keyword evidence="3" id="KW-1185">Reference proteome</keyword>
<dbReference type="AlphaFoldDB" id="A0A2T4CH80"/>
<dbReference type="Proteomes" id="UP000240760">
    <property type="component" value="Unassembled WGS sequence"/>
</dbReference>
<organism evidence="2 3">
    <name type="scientific">Trichoderma longibrachiatum ATCC 18648</name>
    <dbReference type="NCBI Taxonomy" id="983965"/>
    <lineage>
        <taxon>Eukaryota</taxon>
        <taxon>Fungi</taxon>
        <taxon>Dikarya</taxon>
        <taxon>Ascomycota</taxon>
        <taxon>Pezizomycotina</taxon>
        <taxon>Sordariomycetes</taxon>
        <taxon>Hypocreomycetidae</taxon>
        <taxon>Hypocreales</taxon>
        <taxon>Hypocreaceae</taxon>
        <taxon>Trichoderma</taxon>
    </lineage>
</organism>
<accession>A0A2T4CH80</accession>
<reference evidence="2 3" key="1">
    <citation type="submission" date="2016-07" db="EMBL/GenBank/DDBJ databases">
        <title>Multiple horizontal gene transfer events from other fungi enriched the ability of initially mycotrophic Trichoderma (Ascomycota) to feed on dead plant biomass.</title>
        <authorList>
            <consortium name="DOE Joint Genome Institute"/>
            <person name="Aerts A."/>
            <person name="Atanasova L."/>
            <person name="Chenthamara K."/>
            <person name="Zhang J."/>
            <person name="Grujic M."/>
            <person name="Henrissat B."/>
            <person name="Kuo A."/>
            <person name="Salamov A."/>
            <person name="Lipzen A."/>
            <person name="Labutti K."/>
            <person name="Barry K."/>
            <person name="Miao Y."/>
            <person name="Rahimi M.J."/>
            <person name="Shen Q."/>
            <person name="Grigoriev I.V."/>
            <person name="Kubicek C.P."/>
            <person name="Druzhinina I.S."/>
        </authorList>
    </citation>
    <scope>NUCLEOTIDE SEQUENCE [LARGE SCALE GENOMIC DNA]</scope>
    <source>
        <strain evidence="2 3">ATCC 18648</strain>
    </source>
</reference>
<name>A0A2T4CH80_TRILO</name>
<evidence type="ECO:0000256" key="1">
    <source>
        <dbReference type="SAM" id="MobiDB-lite"/>
    </source>
</evidence>
<dbReference type="EMBL" id="KZ679126">
    <property type="protein sequence ID" value="PTB80894.1"/>
    <property type="molecule type" value="Genomic_DNA"/>
</dbReference>
<feature type="region of interest" description="Disordered" evidence="1">
    <location>
        <begin position="72"/>
        <end position="99"/>
    </location>
</feature>
<proteinExistence type="predicted"/>
<feature type="compositionally biased region" description="Polar residues" evidence="1">
    <location>
        <begin position="73"/>
        <end position="83"/>
    </location>
</feature>
<evidence type="ECO:0000313" key="2">
    <source>
        <dbReference type="EMBL" id="PTB80894.1"/>
    </source>
</evidence>